<reference evidence="3 4" key="1">
    <citation type="submission" date="2018-03" db="EMBL/GenBank/DDBJ databases">
        <title>Characteristics and genome of n-alkane degrading marine bacteria Gordonia iterans isolated from crude oil contaminated in Tae-an, South Korea.</title>
        <authorList>
            <person name="Lee S.-S."/>
            <person name="Kim H."/>
        </authorList>
    </citation>
    <scope>NUCLEOTIDE SEQUENCE [LARGE SCALE GENOMIC DNA]</scope>
    <source>
        <strain evidence="3 4">Co17</strain>
    </source>
</reference>
<feature type="domain" description="NUMOD4" evidence="1">
    <location>
        <begin position="4"/>
        <end position="58"/>
    </location>
</feature>
<dbReference type="Gene3D" id="3.90.75.20">
    <property type="match status" value="1"/>
</dbReference>
<accession>A0A2S0KB61</accession>
<dbReference type="Pfam" id="PF07463">
    <property type="entry name" value="NUMOD4"/>
    <property type="match status" value="1"/>
</dbReference>
<dbReference type="KEGG" id="git:C6V83_00090"/>
<proteinExistence type="predicted"/>
<dbReference type="InterPro" id="IPR044925">
    <property type="entry name" value="His-Me_finger_sf"/>
</dbReference>
<organism evidence="3 4">
    <name type="scientific">Gordonia iterans</name>
    <dbReference type="NCBI Taxonomy" id="1004901"/>
    <lineage>
        <taxon>Bacteria</taxon>
        <taxon>Bacillati</taxon>
        <taxon>Actinomycetota</taxon>
        <taxon>Actinomycetes</taxon>
        <taxon>Mycobacteriales</taxon>
        <taxon>Gordoniaceae</taxon>
        <taxon>Gordonia</taxon>
    </lineage>
</organism>
<name>A0A2S0KB61_9ACTN</name>
<dbReference type="SUPFAM" id="SSF54060">
    <property type="entry name" value="His-Me finger endonucleases"/>
    <property type="match status" value="1"/>
</dbReference>
<evidence type="ECO:0000259" key="1">
    <source>
        <dbReference type="Pfam" id="PF07463"/>
    </source>
</evidence>
<evidence type="ECO:0000313" key="3">
    <source>
        <dbReference type="EMBL" id="AVL98916.1"/>
    </source>
</evidence>
<evidence type="ECO:0000259" key="2">
    <source>
        <dbReference type="Pfam" id="PF13392"/>
    </source>
</evidence>
<dbReference type="InterPro" id="IPR003615">
    <property type="entry name" value="HNH_nuc"/>
</dbReference>
<dbReference type="Proteomes" id="UP000239814">
    <property type="component" value="Chromosome"/>
</dbReference>
<protein>
    <recommendedName>
        <fullName evidence="5">HNH endonuclease</fullName>
    </recommendedName>
</protein>
<dbReference type="InterPro" id="IPR010902">
    <property type="entry name" value="NUMOD4"/>
</dbReference>
<dbReference type="EMBL" id="CP027433">
    <property type="protein sequence ID" value="AVL98916.1"/>
    <property type="molecule type" value="Genomic_DNA"/>
</dbReference>
<dbReference type="GO" id="GO:0016788">
    <property type="term" value="F:hydrolase activity, acting on ester bonds"/>
    <property type="evidence" value="ECO:0007669"/>
    <property type="project" value="InterPro"/>
</dbReference>
<dbReference type="AlphaFoldDB" id="A0A2S0KB61"/>
<evidence type="ECO:0008006" key="5">
    <source>
        <dbReference type="Google" id="ProtNLM"/>
    </source>
</evidence>
<sequence length="166" mass="18934">MTAEQWRPIAGWEGYYEVSDHGQVRSVDRMIPDRNRRLRGRLLRPNRTSAGYLAVSLSREGEVQARRIHRLVLEAFVGSGDGLDACHEDGDPTNNRLDNLRWDTRSENIKDVVRHGTHHLSARTHCEAGHEFTPENTVPRTGGGRRCRTCRNAESRRRKAEKRAAA</sequence>
<feature type="domain" description="HNH nuclease" evidence="2">
    <location>
        <begin position="67"/>
        <end position="108"/>
    </location>
</feature>
<gene>
    <name evidence="3" type="ORF">C6V83_00090</name>
</gene>
<dbReference type="OrthoDB" id="6631788at2"/>
<dbReference type="RefSeq" id="WP_105940665.1">
    <property type="nucleotide sequence ID" value="NZ_CP027433.1"/>
</dbReference>
<evidence type="ECO:0000313" key="4">
    <source>
        <dbReference type="Proteomes" id="UP000239814"/>
    </source>
</evidence>
<dbReference type="Pfam" id="PF13392">
    <property type="entry name" value="HNH_3"/>
    <property type="match status" value="1"/>
</dbReference>
<keyword evidence="4" id="KW-1185">Reference proteome</keyword>